<dbReference type="Proteomes" id="UP000219439">
    <property type="component" value="Unassembled WGS sequence"/>
</dbReference>
<proteinExistence type="predicted"/>
<keyword evidence="3" id="KW-1185">Reference proteome</keyword>
<dbReference type="RefSeq" id="WP_097152070.1">
    <property type="nucleotide sequence ID" value="NZ_OBEL01000001.1"/>
</dbReference>
<keyword evidence="1" id="KW-0472">Membrane</keyword>
<reference evidence="2 3" key="1">
    <citation type="submission" date="2017-09" db="EMBL/GenBank/DDBJ databases">
        <authorList>
            <person name="Ehlers B."/>
            <person name="Leendertz F.H."/>
        </authorList>
    </citation>
    <scope>NUCLEOTIDE SEQUENCE [LARGE SCALE GENOMIC DNA]</scope>
    <source>
        <strain evidence="2 3">DSM 18289</strain>
    </source>
</reference>
<organism evidence="2 3">
    <name type="scientific">Cohaesibacter gelatinilyticus</name>
    <dbReference type="NCBI Taxonomy" id="372072"/>
    <lineage>
        <taxon>Bacteria</taxon>
        <taxon>Pseudomonadati</taxon>
        <taxon>Pseudomonadota</taxon>
        <taxon>Alphaproteobacteria</taxon>
        <taxon>Hyphomicrobiales</taxon>
        <taxon>Cohaesibacteraceae</taxon>
    </lineage>
</organism>
<dbReference type="EMBL" id="OBEL01000001">
    <property type="protein sequence ID" value="SNZ07264.1"/>
    <property type="molecule type" value="Genomic_DNA"/>
</dbReference>
<evidence type="ECO:0000313" key="2">
    <source>
        <dbReference type="EMBL" id="SNZ07264.1"/>
    </source>
</evidence>
<evidence type="ECO:0000256" key="1">
    <source>
        <dbReference type="SAM" id="Phobius"/>
    </source>
</evidence>
<keyword evidence="1" id="KW-0812">Transmembrane</keyword>
<evidence type="ECO:0000313" key="3">
    <source>
        <dbReference type="Proteomes" id="UP000219439"/>
    </source>
</evidence>
<protein>
    <submittedName>
        <fullName evidence="2">Uncharacterized protein</fullName>
    </submittedName>
</protein>
<gene>
    <name evidence="2" type="ORF">SAMN06265368_0781</name>
</gene>
<keyword evidence="1" id="KW-1133">Transmembrane helix</keyword>
<accession>A0A285NCL9</accession>
<dbReference type="AlphaFoldDB" id="A0A285NCL9"/>
<sequence length="105" mass="11809">MTASKNDKPKSREIQEKDLKPLAWAAYIVMGVLALVISLQDPSILRAAYAKSDAHRAAMDRCSVEAKQKIHTRMEEGEFTVYGSFIRMPGVQLRCLWREGDSPKA</sequence>
<name>A0A285NCL9_9HYPH</name>
<feature type="transmembrane region" description="Helical" evidence="1">
    <location>
        <begin position="21"/>
        <end position="39"/>
    </location>
</feature>